<protein>
    <recommendedName>
        <fullName evidence="4">FYVE-type domain-containing protein</fullName>
    </recommendedName>
</protein>
<sequence>MSLEAVENEQQARLYGRARAKEIFQPVPWNPLKPVPDDTTQLYEHIDATGYRIRAIKPVQATLAEVEAILTAPTSLGGKDDTIPTLLAQLLPGSYISGGRIARYPVLELSTTEHEHVALQYARIKPYVTKPPTPTPHEAIPLVSLDKFVLLSYTLSTRLQRSDKSSLGNSHRSASSVPSLLHLYRQVQVPSFASRRPNFHPKRLANYDWSITYIIQERASGNTVDRHAFVTVEVVLEWMWGHVVEVQTLDDACLQRLRSDALSLVRLQPLIEAFRLAQLALNATSTGTLNSVKEKRLCDMCQRKIGPFRRKKQCETCRKWLCIHCVGSKSFSRLRRHKSVSCVRCVEEAQNGLTIQTNESATMSVFQFPAVESVVVSSRARDASKRSSSSRLSNRKEIDLGLDPALGIVVATHERRVSQDKTELRSSASMRHEQQLENDMARTTLETSIIARNRVPKKLMATHDCTHLCVELGTPKMDYQVEYMGSCEYPKAPVFQSETEMARAKYVEGTGLYFDARLLRLLRHDPVLEDLAYQVVSISSQWHGCSINLVGAYDVYCLVSAFIVPELDVDDADFLELETSPVTFDDIVPREESVSAYAVYHQSTFFVADLAKDVRFQMHPFHTECGVVSFCSFPLYSTRNDTEDSSVYCVATLDLWKRDPLLGCSHVSSEWMATIETLRITISARIEALARESYSFKKPRACAAYSFGSSSDSIGSTRPADSMTDLYDIDSESVVDWPTSESGDRYRPLKTRGLGGNGSSWKYDSDNESSTSSTTSSCNQTPRISSQCYTAAEMHSTIESLLQKASKTSQYLSQTGVSI</sequence>
<dbReference type="Proteomes" id="UP000294530">
    <property type="component" value="Unassembled WGS sequence"/>
</dbReference>
<feature type="region of interest" description="Disordered" evidence="1">
    <location>
        <begin position="736"/>
        <end position="782"/>
    </location>
</feature>
<proteinExistence type="predicted"/>
<comment type="caution">
    <text evidence="2">The sequence shown here is derived from an EMBL/GenBank/DDBJ whole genome shotgun (WGS) entry which is preliminary data.</text>
</comment>
<gene>
    <name evidence="2" type="ORF">CCR75_002688</name>
</gene>
<name>A0A976FRN8_BRELC</name>
<dbReference type="AlphaFoldDB" id="A0A976FRN8"/>
<dbReference type="GeneID" id="94346456"/>
<dbReference type="EMBL" id="SHOA02000004">
    <property type="protein sequence ID" value="TDH71336.1"/>
    <property type="molecule type" value="Genomic_DNA"/>
</dbReference>
<dbReference type="PANTHER" id="PTHR43102">
    <property type="entry name" value="SLR1143 PROTEIN"/>
    <property type="match status" value="1"/>
</dbReference>
<evidence type="ECO:0008006" key="4">
    <source>
        <dbReference type="Google" id="ProtNLM"/>
    </source>
</evidence>
<dbReference type="InterPro" id="IPR011011">
    <property type="entry name" value="Znf_FYVE_PHD"/>
</dbReference>
<organism evidence="2 3">
    <name type="scientific">Bremia lactucae</name>
    <name type="common">Lettuce downy mildew</name>
    <dbReference type="NCBI Taxonomy" id="4779"/>
    <lineage>
        <taxon>Eukaryota</taxon>
        <taxon>Sar</taxon>
        <taxon>Stramenopiles</taxon>
        <taxon>Oomycota</taxon>
        <taxon>Peronosporomycetes</taxon>
        <taxon>Peronosporales</taxon>
        <taxon>Peronosporaceae</taxon>
        <taxon>Bremia</taxon>
    </lineage>
</organism>
<keyword evidence="3" id="KW-1185">Reference proteome</keyword>
<dbReference type="KEGG" id="blac:94346456"/>
<dbReference type="SUPFAM" id="SSF55781">
    <property type="entry name" value="GAF domain-like"/>
    <property type="match status" value="1"/>
</dbReference>
<dbReference type="PANTHER" id="PTHR43102:SF2">
    <property type="entry name" value="GAF DOMAIN-CONTAINING PROTEIN"/>
    <property type="match status" value="1"/>
</dbReference>
<evidence type="ECO:0000313" key="3">
    <source>
        <dbReference type="Proteomes" id="UP000294530"/>
    </source>
</evidence>
<evidence type="ECO:0000256" key="1">
    <source>
        <dbReference type="SAM" id="MobiDB-lite"/>
    </source>
</evidence>
<dbReference type="RefSeq" id="XP_067820835.1">
    <property type="nucleotide sequence ID" value="XM_067960785.1"/>
</dbReference>
<evidence type="ECO:0000313" key="2">
    <source>
        <dbReference type="EMBL" id="TDH71336.1"/>
    </source>
</evidence>
<dbReference type="OrthoDB" id="163492at2759"/>
<reference evidence="2 3" key="1">
    <citation type="journal article" date="2021" name="Genome Biol.">
        <title>AFLAP: assembly-free linkage analysis pipeline using k-mers from genome sequencing data.</title>
        <authorList>
            <person name="Fletcher K."/>
            <person name="Zhang L."/>
            <person name="Gil J."/>
            <person name="Han R."/>
            <person name="Cavanaugh K."/>
            <person name="Michelmore R."/>
        </authorList>
    </citation>
    <scope>NUCLEOTIDE SEQUENCE [LARGE SCALE GENOMIC DNA]</scope>
    <source>
        <strain evidence="2 3">SF5</strain>
    </source>
</reference>
<dbReference type="SUPFAM" id="SSF57903">
    <property type="entry name" value="FYVE/PHD zinc finger"/>
    <property type="match status" value="1"/>
</dbReference>
<accession>A0A976FRN8</accession>